<geneLocation type="mitochondrion" evidence="1"/>
<reference evidence="1" key="1">
    <citation type="journal article" date="2014" name="PLoS ONE">
        <title>Mitochondrial Genome of Phlebia radiata Is the Second Largest (156 kbp) among Fungi and Features Signs of Genome Flexibility and Recent Recombination Events.</title>
        <authorList>
            <person name="Salavirta H."/>
            <person name="Oksanen I."/>
            <person name="Kuuskeri J."/>
            <person name="Makela M."/>
            <person name="Laine P."/>
            <person name="Paulin L."/>
            <person name="Lundell T."/>
        </authorList>
    </citation>
    <scope>NUCLEOTIDE SEQUENCE</scope>
    <source>
        <strain evidence="1">79</strain>
    </source>
</reference>
<dbReference type="RefSeq" id="YP_007374942.1">
    <property type="nucleotide sequence ID" value="NC_020148.1"/>
</dbReference>
<keyword evidence="1" id="KW-0496">Mitochondrion</keyword>
<proteinExistence type="predicted"/>
<dbReference type="AlphaFoldDB" id="L8B972"/>
<organism evidence="1">
    <name type="scientific">Phlebia radiata</name>
    <name type="common">White-rot fungus</name>
    <dbReference type="NCBI Taxonomy" id="5308"/>
    <lineage>
        <taxon>Eukaryota</taxon>
        <taxon>Fungi</taxon>
        <taxon>Dikarya</taxon>
        <taxon>Basidiomycota</taxon>
        <taxon>Agaricomycotina</taxon>
        <taxon>Agaricomycetes</taxon>
        <taxon>Polyporales</taxon>
        <taxon>Meruliaceae</taxon>
        <taxon>Phlebia</taxon>
    </lineage>
</organism>
<sequence>MTIKIATKQCHLYGRHKLNSYCKKSMFILFLNKNMILHLKCRLVFSPLLVKTSFVNFK</sequence>
<evidence type="ECO:0000313" key="1">
    <source>
        <dbReference type="EMBL" id="CCE89227.1"/>
    </source>
</evidence>
<protein>
    <submittedName>
        <fullName evidence="1">Uncharacterized protein</fullName>
    </submittedName>
</protein>
<dbReference type="EMBL" id="HE613568">
    <property type="protein sequence ID" value="CCE89227.1"/>
    <property type="molecule type" value="Genomic_DNA"/>
</dbReference>
<name>L8B972_PHLRA</name>
<accession>L8B972</accession>
<gene>
    <name evidence="1" type="ORF">PRA_mt0155</name>
</gene>
<dbReference type="GeneID" id="14469623"/>